<name>A0ABW7Y280_STRCE</name>
<protein>
    <submittedName>
        <fullName evidence="2">GAF domain-containing protein</fullName>
    </submittedName>
</protein>
<evidence type="ECO:0000313" key="3">
    <source>
        <dbReference type="Proteomes" id="UP001612415"/>
    </source>
</evidence>
<feature type="domain" description="GAF" evidence="1">
    <location>
        <begin position="92"/>
        <end position="224"/>
    </location>
</feature>
<gene>
    <name evidence="2" type="ORF">ACIA8P_17580</name>
</gene>
<organism evidence="2 3">
    <name type="scientific">Streptomyces cellulosae</name>
    <dbReference type="NCBI Taxonomy" id="1968"/>
    <lineage>
        <taxon>Bacteria</taxon>
        <taxon>Bacillati</taxon>
        <taxon>Actinomycetota</taxon>
        <taxon>Actinomycetes</taxon>
        <taxon>Kitasatosporales</taxon>
        <taxon>Streptomycetaceae</taxon>
        <taxon>Streptomyces</taxon>
    </lineage>
</organism>
<dbReference type="InterPro" id="IPR003018">
    <property type="entry name" value="GAF"/>
</dbReference>
<dbReference type="EMBL" id="JBITDC010000006">
    <property type="protein sequence ID" value="MFI5676466.1"/>
    <property type="molecule type" value="Genomic_DNA"/>
</dbReference>
<dbReference type="RefSeq" id="WP_398657213.1">
    <property type="nucleotide sequence ID" value="NZ_JBITDC010000006.1"/>
</dbReference>
<sequence>MAVMFGVIGARSGQLNLVFLVFGALTAAAAAGLTFLVQVRQPSISPSALTFGTRADMVFQAGIRPVVEQLGSLAATPTPDRHLHGKINRGLIDTAAHLMEDDPVVASFYALEKDPDTAGAERLTKQAISNEYVETPDQYVDDRATGSFLLDIANGRNDRYVANIKDDPDEWRLSLAEGYVTALLVPVRAGEQPKGILIVQAAKNGSFTHPQDREKYRSIAYLIGASYAVADLTAYVSRLPGKGNYSSREFAGESESYPRE</sequence>
<evidence type="ECO:0000313" key="2">
    <source>
        <dbReference type="EMBL" id="MFI5676466.1"/>
    </source>
</evidence>
<dbReference type="Proteomes" id="UP001612415">
    <property type="component" value="Unassembled WGS sequence"/>
</dbReference>
<accession>A0ABW7Y280</accession>
<dbReference type="Pfam" id="PF13185">
    <property type="entry name" value="GAF_2"/>
    <property type="match status" value="1"/>
</dbReference>
<reference evidence="2 3" key="1">
    <citation type="submission" date="2024-10" db="EMBL/GenBank/DDBJ databases">
        <title>The Natural Products Discovery Center: Release of the First 8490 Sequenced Strains for Exploring Actinobacteria Biosynthetic Diversity.</title>
        <authorList>
            <person name="Kalkreuter E."/>
            <person name="Kautsar S.A."/>
            <person name="Yang D."/>
            <person name="Bader C.D."/>
            <person name="Teijaro C.N."/>
            <person name="Fluegel L."/>
            <person name="Davis C.M."/>
            <person name="Simpson J.R."/>
            <person name="Lauterbach L."/>
            <person name="Steele A.D."/>
            <person name="Gui C."/>
            <person name="Meng S."/>
            <person name="Li G."/>
            <person name="Viehrig K."/>
            <person name="Ye F."/>
            <person name="Su P."/>
            <person name="Kiefer A.F."/>
            <person name="Nichols A."/>
            <person name="Cepeda A.J."/>
            <person name="Yan W."/>
            <person name="Fan B."/>
            <person name="Jiang Y."/>
            <person name="Adhikari A."/>
            <person name="Zheng C.-J."/>
            <person name="Schuster L."/>
            <person name="Cowan T.M."/>
            <person name="Smanski M.J."/>
            <person name="Chevrette M.G."/>
            <person name="De Carvalho L.P.S."/>
            <person name="Shen B."/>
        </authorList>
    </citation>
    <scope>NUCLEOTIDE SEQUENCE [LARGE SCALE GENOMIC DNA]</scope>
    <source>
        <strain evidence="2 3">NPDC051599</strain>
    </source>
</reference>
<keyword evidence="3" id="KW-1185">Reference proteome</keyword>
<proteinExistence type="predicted"/>
<evidence type="ECO:0000259" key="1">
    <source>
        <dbReference type="Pfam" id="PF13185"/>
    </source>
</evidence>
<comment type="caution">
    <text evidence="2">The sequence shown here is derived from an EMBL/GenBank/DDBJ whole genome shotgun (WGS) entry which is preliminary data.</text>
</comment>